<dbReference type="Proteomes" id="UP001501020">
    <property type="component" value="Unassembled WGS sequence"/>
</dbReference>
<dbReference type="EMBL" id="BAAAMR010000081">
    <property type="protein sequence ID" value="GAA2158696.1"/>
    <property type="molecule type" value="Genomic_DNA"/>
</dbReference>
<sequence>MSTVRTCRWRDRSIPAAICWVVLETAGPLADATSSVSVPPRGSTTIAASTVRARISRRARGSLGAVRALSGASFSAFSCAATCAAVRPGATTATGMRCGDGEWNAPM</sequence>
<evidence type="ECO:0000313" key="2">
    <source>
        <dbReference type="Proteomes" id="UP001501020"/>
    </source>
</evidence>
<reference evidence="1 2" key="1">
    <citation type="journal article" date="2019" name="Int. J. Syst. Evol. Microbiol.">
        <title>The Global Catalogue of Microorganisms (GCM) 10K type strain sequencing project: providing services to taxonomists for standard genome sequencing and annotation.</title>
        <authorList>
            <consortium name="The Broad Institute Genomics Platform"/>
            <consortium name="The Broad Institute Genome Sequencing Center for Infectious Disease"/>
            <person name="Wu L."/>
            <person name="Ma J."/>
        </authorList>
    </citation>
    <scope>NUCLEOTIDE SEQUENCE [LARGE SCALE GENOMIC DNA]</scope>
    <source>
        <strain evidence="1 2">JCM 13850</strain>
    </source>
</reference>
<keyword evidence="2" id="KW-1185">Reference proteome</keyword>
<evidence type="ECO:0008006" key="3">
    <source>
        <dbReference type="Google" id="ProtNLM"/>
    </source>
</evidence>
<comment type="caution">
    <text evidence="1">The sequence shown here is derived from an EMBL/GenBank/DDBJ whole genome shotgun (WGS) entry which is preliminary data.</text>
</comment>
<proteinExistence type="predicted"/>
<organism evidence="1 2">
    <name type="scientific">Actinomadura napierensis</name>
    <dbReference type="NCBI Taxonomy" id="267854"/>
    <lineage>
        <taxon>Bacteria</taxon>
        <taxon>Bacillati</taxon>
        <taxon>Actinomycetota</taxon>
        <taxon>Actinomycetes</taxon>
        <taxon>Streptosporangiales</taxon>
        <taxon>Thermomonosporaceae</taxon>
        <taxon>Actinomadura</taxon>
    </lineage>
</organism>
<accession>A0ABN3ABI2</accession>
<name>A0ABN3ABI2_9ACTN</name>
<gene>
    <name evidence="1" type="ORF">GCM10009727_69680</name>
</gene>
<evidence type="ECO:0000313" key="1">
    <source>
        <dbReference type="EMBL" id="GAA2158696.1"/>
    </source>
</evidence>
<protein>
    <recommendedName>
        <fullName evidence="3">Secreted protein</fullName>
    </recommendedName>
</protein>